<dbReference type="AlphaFoldDB" id="A0A6A5Y764"/>
<protein>
    <submittedName>
        <fullName evidence="2">Uncharacterized protein</fullName>
    </submittedName>
</protein>
<sequence length="318" mass="36007">MPGPTYASPEAASRGAEEGATSGHRRRKFEEYARDDPNTLFLGGKPQSDHTQATTIKEMGWFSDLGNEGGTSDAIIRVAFMSEYLCTHEISGRSIWLLHKDIQSGSNKAYLKTRQVNKMAQNWQCKICTDFLLPTARHLVARCKDQGIDLLAVSSSERKTYIQDSWPKDTKDMITLIYRMYQPIIGHVDLGSIFSPPEGISIERRRLCKKWRDFLKSVWFRGIEETIDIRVRAQTNPDGNQEQAEEQRKTSAIFFDCWRDMTTRGVVPKCPPISDLIVLPDGLSSNRKRRRVSNPSKDTVPQEDHSEPPSLITATQSG</sequence>
<dbReference type="GeneID" id="54283041"/>
<keyword evidence="3" id="KW-1185">Reference proteome</keyword>
<organism evidence="2 3">
    <name type="scientific">Aaosphaeria arxii CBS 175.79</name>
    <dbReference type="NCBI Taxonomy" id="1450172"/>
    <lineage>
        <taxon>Eukaryota</taxon>
        <taxon>Fungi</taxon>
        <taxon>Dikarya</taxon>
        <taxon>Ascomycota</taxon>
        <taxon>Pezizomycotina</taxon>
        <taxon>Dothideomycetes</taxon>
        <taxon>Pleosporomycetidae</taxon>
        <taxon>Pleosporales</taxon>
        <taxon>Pleosporales incertae sedis</taxon>
        <taxon>Aaosphaeria</taxon>
    </lineage>
</organism>
<proteinExistence type="predicted"/>
<feature type="region of interest" description="Disordered" evidence="1">
    <location>
        <begin position="286"/>
        <end position="318"/>
    </location>
</feature>
<name>A0A6A5Y764_9PLEO</name>
<evidence type="ECO:0000313" key="2">
    <source>
        <dbReference type="EMBL" id="KAF2021378.1"/>
    </source>
</evidence>
<feature type="region of interest" description="Disordered" evidence="1">
    <location>
        <begin position="1"/>
        <end position="50"/>
    </location>
</feature>
<accession>A0A6A5Y764</accession>
<evidence type="ECO:0000313" key="3">
    <source>
        <dbReference type="Proteomes" id="UP000799778"/>
    </source>
</evidence>
<dbReference type="Proteomes" id="UP000799778">
    <property type="component" value="Unassembled WGS sequence"/>
</dbReference>
<feature type="compositionally biased region" description="Basic and acidic residues" evidence="1">
    <location>
        <begin position="28"/>
        <end position="37"/>
    </location>
</feature>
<reference evidence="2" key="1">
    <citation type="journal article" date="2020" name="Stud. Mycol.">
        <title>101 Dothideomycetes genomes: a test case for predicting lifestyles and emergence of pathogens.</title>
        <authorList>
            <person name="Haridas S."/>
            <person name="Albert R."/>
            <person name="Binder M."/>
            <person name="Bloem J."/>
            <person name="Labutti K."/>
            <person name="Salamov A."/>
            <person name="Andreopoulos B."/>
            <person name="Baker S."/>
            <person name="Barry K."/>
            <person name="Bills G."/>
            <person name="Bluhm B."/>
            <person name="Cannon C."/>
            <person name="Castanera R."/>
            <person name="Culley D."/>
            <person name="Daum C."/>
            <person name="Ezra D."/>
            <person name="Gonzalez J."/>
            <person name="Henrissat B."/>
            <person name="Kuo A."/>
            <person name="Liang C."/>
            <person name="Lipzen A."/>
            <person name="Lutzoni F."/>
            <person name="Magnuson J."/>
            <person name="Mondo S."/>
            <person name="Nolan M."/>
            <person name="Ohm R."/>
            <person name="Pangilinan J."/>
            <person name="Park H.-J."/>
            <person name="Ramirez L."/>
            <person name="Alfaro M."/>
            <person name="Sun H."/>
            <person name="Tritt A."/>
            <person name="Yoshinaga Y."/>
            <person name="Zwiers L.-H."/>
            <person name="Turgeon B."/>
            <person name="Goodwin S."/>
            <person name="Spatafora J."/>
            <person name="Crous P."/>
            <person name="Grigoriev I."/>
        </authorList>
    </citation>
    <scope>NUCLEOTIDE SEQUENCE</scope>
    <source>
        <strain evidence="2">CBS 175.79</strain>
    </source>
</reference>
<gene>
    <name evidence="2" type="ORF">BU24DRAFT_404392</name>
</gene>
<dbReference type="EMBL" id="ML978066">
    <property type="protein sequence ID" value="KAF2021378.1"/>
    <property type="molecule type" value="Genomic_DNA"/>
</dbReference>
<evidence type="ECO:0000256" key="1">
    <source>
        <dbReference type="SAM" id="MobiDB-lite"/>
    </source>
</evidence>
<dbReference type="RefSeq" id="XP_033389717.1">
    <property type="nucleotide sequence ID" value="XM_033525644.1"/>
</dbReference>